<dbReference type="EMBL" id="CACRXK020031270">
    <property type="protein sequence ID" value="CAB4042996.1"/>
    <property type="molecule type" value="Genomic_DNA"/>
</dbReference>
<evidence type="ECO:0000313" key="1">
    <source>
        <dbReference type="EMBL" id="CAB4042996.1"/>
    </source>
</evidence>
<protein>
    <submittedName>
        <fullName evidence="1">Uncharacterized protein</fullName>
    </submittedName>
</protein>
<name>A0A6S7KBA4_PARCT</name>
<sequence length="54" mass="6247">VLKQQHNQNLMQSLNLGFFVRVLEWINSCQDRPISFPTSALFAGSRNTIEIDIR</sequence>
<dbReference type="Proteomes" id="UP001152795">
    <property type="component" value="Unassembled WGS sequence"/>
</dbReference>
<feature type="non-terminal residue" evidence="1">
    <location>
        <position position="54"/>
    </location>
</feature>
<feature type="non-terminal residue" evidence="1">
    <location>
        <position position="1"/>
    </location>
</feature>
<comment type="caution">
    <text evidence="1">The sequence shown here is derived from an EMBL/GenBank/DDBJ whole genome shotgun (WGS) entry which is preliminary data.</text>
</comment>
<evidence type="ECO:0000313" key="2">
    <source>
        <dbReference type="Proteomes" id="UP001152795"/>
    </source>
</evidence>
<dbReference type="AlphaFoldDB" id="A0A6S7KBA4"/>
<accession>A0A6S7KBA4</accession>
<proteinExistence type="predicted"/>
<reference evidence="1" key="1">
    <citation type="submission" date="2020-04" db="EMBL/GenBank/DDBJ databases">
        <authorList>
            <person name="Alioto T."/>
            <person name="Alioto T."/>
            <person name="Gomez Garrido J."/>
        </authorList>
    </citation>
    <scope>NUCLEOTIDE SEQUENCE</scope>
    <source>
        <strain evidence="1">A484AB</strain>
    </source>
</reference>
<organism evidence="1 2">
    <name type="scientific">Paramuricea clavata</name>
    <name type="common">Red gorgonian</name>
    <name type="synonym">Violescent sea-whip</name>
    <dbReference type="NCBI Taxonomy" id="317549"/>
    <lineage>
        <taxon>Eukaryota</taxon>
        <taxon>Metazoa</taxon>
        <taxon>Cnidaria</taxon>
        <taxon>Anthozoa</taxon>
        <taxon>Octocorallia</taxon>
        <taxon>Malacalcyonacea</taxon>
        <taxon>Plexauridae</taxon>
        <taxon>Paramuricea</taxon>
    </lineage>
</organism>
<keyword evidence="2" id="KW-1185">Reference proteome</keyword>
<gene>
    <name evidence="1" type="ORF">PACLA_8A008490</name>
</gene>